<protein>
    <recommendedName>
        <fullName evidence="4">Exonuclease domain-containing protein</fullName>
    </recommendedName>
</protein>
<gene>
    <name evidence="5" type="ORF">AC731_005530</name>
</gene>
<dbReference type="CDD" id="cd06127">
    <property type="entry name" value="DEDDh"/>
    <property type="match status" value="1"/>
</dbReference>
<dbReference type="GO" id="GO:0008408">
    <property type="term" value="F:3'-5' exonuclease activity"/>
    <property type="evidence" value="ECO:0007669"/>
    <property type="project" value="TreeGrafter"/>
</dbReference>
<proteinExistence type="predicted"/>
<dbReference type="Proteomes" id="UP000036902">
    <property type="component" value="Chromosome"/>
</dbReference>
<dbReference type="SMART" id="SM00479">
    <property type="entry name" value="EXOIII"/>
    <property type="match status" value="1"/>
</dbReference>
<evidence type="ECO:0000259" key="4">
    <source>
        <dbReference type="SMART" id="SM00479"/>
    </source>
</evidence>
<evidence type="ECO:0000256" key="2">
    <source>
        <dbReference type="ARBA" id="ARBA00022801"/>
    </source>
</evidence>
<dbReference type="PANTHER" id="PTHR30231">
    <property type="entry name" value="DNA POLYMERASE III SUBUNIT EPSILON"/>
    <property type="match status" value="1"/>
</dbReference>
<reference evidence="6" key="1">
    <citation type="submission" date="2016-03" db="EMBL/GenBank/DDBJ databases">
        <authorList>
            <person name="Ma C."/>
            <person name="Zhou S."/>
            <person name="Yang G."/>
        </authorList>
    </citation>
    <scope>NUCLEOTIDE SEQUENCE [LARGE SCALE GENOMIC DNA]</scope>
    <source>
        <strain evidence="6">SgZ-1</strain>
    </source>
</reference>
<name>A0A127K3A4_9RHOO</name>
<keyword evidence="2" id="KW-0378">Hydrolase</keyword>
<dbReference type="PANTHER" id="PTHR30231:SF4">
    <property type="entry name" value="PROTEIN NEN2"/>
    <property type="match status" value="1"/>
</dbReference>
<dbReference type="KEGG" id="thu:AC731_005530"/>
<evidence type="ECO:0000256" key="3">
    <source>
        <dbReference type="ARBA" id="ARBA00022839"/>
    </source>
</evidence>
<dbReference type="Gene3D" id="3.30.420.10">
    <property type="entry name" value="Ribonuclease H-like superfamily/Ribonuclease H"/>
    <property type="match status" value="1"/>
</dbReference>
<dbReference type="EMBL" id="CP014646">
    <property type="protein sequence ID" value="AMO36442.1"/>
    <property type="molecule type" value="Genomic_DNA"/>
</dbReference>
<accession>A0A127K3A4</accession>
<dbReference type="RefSeq" id="WP_048703869.1">
    <property type="nucleotide sequence ID" value="NZ_CP014646.1"/>
</dbReference>
<organism evidence="5 6">
    <name type="scientific">Thauera humireducens</name>
    <dbReference type="NCBI Taxonomy" id="1134435"/>
    <lineage>
        <taxon>Bacteria</taxon>
        <taxon>Pseudomonadati</taxon>
        <taxon>Pseudomonadota</taxon>
        <taxon>Betaproteobacteria</taxon>
        <taxon>Rhodocyclales</taxon>
        <taxon>Zoogloeaceae</taxon>
        <taxon>Thauera</taxon>
    </lineage>
</organism>
<keyword evidence="3" id="KW-0269">Exonuclease</keyword>
<dbReference type="InterPro" id="IPR012337">
    <property type="entry name" value="RNaseH-like_sf"/>
</dbReference>
<dbReference type="STRING" id="1134435.AC731_005530"/>
<dbReference type="SUPFAM" id="SSF53098">
    <property type="entry name" value="Ribonuclease H-like"/>
    <property type="match status" value="1"/>
</dbReference>
<feature type="domain" description="Exonuclease" evidence="4">
    <location>
        <begin position="3"/>
        <end position="200"/>
    </location>
</feature>
<keyword evidence="6" id="KW-1185">Reference proteome</keyword>
<dbReference type="Pfam" id="PF00929">
    <property type="entry name" value="RNase_T"/>
    <property type="match status" value="1"/>
</dbReference>
<evidence type="ECO:0000313" key="5">
    <source>
        <dbReference type="EMBL" id="AMO36442.1"/>
    </source>
</evidence>
<dbReference type="GO" id="GO:0003676">
    <property type="term" value="F:nucleic acid binding"/>
    <property type="evidence" value="ECO:0007669"/>
    <property type="project" value="InterPro"/>
</dbReference>
<dbReference type="GO" id="GO:0006259">
    <property type="term" value="P:DNA metabolic process"/>
    <property type="evidence" value="ECO:0007669"/>
    <property type="project" value="UniProtKB-ARBA"/>
</dbReference>
<sequence length="201" mass="22493">MKPILFYDSETQSLPLWNQPSDHPDQPHIVQLAALLVDPDTRESIASMDVIVRPDGWTIPADVAAVHGITTERAITVGVSESIALGLFMDLWHAADFRVGHNESFDARIIRIAQHRFECGELDVWKEGRAECTARLATPICALPPTEKMKAAKRFHHKTPNLSEAYRHLTGRELENAHSAMADVLACRDVYFNIIDMKEAA</sequence>
<dbReference type="InterPro" id="IPR013520">
    <property type="entry name" value="Ribonucl_H"/>
</dbReference>
<keyword evidence="1" id="KW-0540">Nuclease</keyword>
<dbReference type="InterPro" id="IPR036397">
    <property type="entry name" value="RNaseH_sf"/>
</dbReference>
<evidence type="ECO:0000256" key="1">
    <source>
        <dbReference type="ARBA" id="ARBA00022722"/>
    </source>
</evidence>
<evidence type="ECO:0000313" key="6">
    <source>
        <dbReference type="Proteomes" id="UP000036902"/>
    </source>
</evidence>
<dbReference type="AlphaFoldDB" id="A0A127K3A4"/>